<evidence type="ECO:0000313" key="3">
    <source>
        <dbReference type="Proteomes" id="UP001597119"/>
    </source>
</evidence>
<reference evidence="2 3" key="1">
    <citation type="journal article" date="2019" name="Int. J. Syst. Evol. Microbiol.">
        <title>The Global Catalogue of Microorganisms (GCM) 10K type strain sequencing project: providing services to taxonomists for standard genome sequencing and annotation.</title>
        <authorList>
            <consortium name="The Broad Institute Genomics Platform"/>
            <consortium name="The Broad Institute Genome Sequencing Center for Infectious Disease"/>
            <person name="Wu L."/>
            <person name="Ma J."/>
        </authorList>
    </citation>
    <scope>NUCLEOTIDE SEQUENCE [LARGE SCALE GENOMIC DNA]</scope>
    <source>
        <strain evidence="2 3">CGMCC 1.12125</strain>
    </source>
</reference>
<gene>
    <name evidence="2" type="ORF">ACFR9U_05665</name>
</gene>
<keyword evidence="3" id="KW-1185">Reference proteome</keyword>
<feature type="compositionally biased region" description="Basic residues" evidence="1">
    <location>
        <begin position="106"/>
        <end position="116"/>
    </location>
</feature>
<protein>
    <recommendedName>
        <fullName evidence="4">Halobacterial output domain-containing protein</fullName>
    </recommendedName>
</protein>
<feature type="compositionally biased region" description="Basic and acidic residues" evidence="1">
    <location>
        <begin position="84"/>
        <end position="94"/>
    </location>
</feature>
<dbReference type="EMBL" id="JBHUDJ010000002">
    <property type="protein sequence ID" value="MFD1586460.1"/>
    <property type="molecule type" value="Genomic_DNA"/>
</dbReference>
<dbReference type="Proteomes" id="UP001597119">
    <property type="component" value="Unassembled WGS sequence"/>
</dbReference>
<dbReference type="AlphaFoldDB" id="A0ABD6C8S3"/>
<evidence type="ECO:0000256" key="1">
    <source>
        <dbReference type="SAM" id="MobiDB-lite"/>
    </source>
</evidence>
<feature type="region of interest" description="Disordered" evidence="1">
    <location>
        <begin position="84"/>
        <end position="116"/>
    </location>
</feature>
<accession>A0ABD6C8S3</accession>
<sequence>MTQQRYSGQTPDAALEAFINGFCRANELDAKSYSYQDRSIESDPADHSADYKFSFSRIEESGRVVYRDYEGSISETQAGYEVRHWESSVRDTGRAPKPPGETPGRLRGRRPRDRRY</sequence>
<proteinExistence type="predicted"/>
<organism evidence="2 3">
    <name type="scientific">Halorientalis brevis</name>
    <dbReference type="NCBI Taxonomy" id="1126241"/>
    <lineage>
        <taxon>Archaea</taxon>
        <taxon>Methanobacteriati</taxon>
        <taxon>Methanobacteriota</taxon>
        <taxon>Stenosarchaea group</taxon>
        <taxon>Halobacteria</taxon>
        <taxon>Halobacteriales</taxon>
        <taxon>Haloarculaceae</taxon>
        <taxon>Halorientalis</taxon>
    </lineage>
</organism>
<name>A0ABD6C8S3_9EURY</name>
<comment type="caution">
    <text evidence="2">The sequence shown here is derived from an EMBL/GenBank/DDBJ whole genome shotgun (WGS) entry which is preliminary data.</text>
</comment>
<evidence type="ECO:0008006" key="4">
    <source>
        <dbReference type="Google" id="ProtNLM"/>
    </source>
</evidence>
<evidence type="ECO:0000313" key="2">
    <source>
        <dbReference type="EMBL" id="MFD1586460.1"/>
    </source>
</evidence>